<evidence type="ECO:0000256" key="6">
    <source>
        <dbReference type="PROSITE-ProRule" id="PRU00330"/>
    </source>
</evidence>
<dbReference type="SMART" id="SM01013">
    <property type="entry name" value="APC2"/>
    <property type="match status" value="1"/>
</dbReference>
<dbReference type="GO" id="GO:0006511">
    <property type="term" value="P:ubiquitin-dependent protein catabolic process"/>
    <property type="evidence" value="ECO:0007669"/>
    <property type="project" value="InterPro"/>
</dbReference>
<dbReference type="GO" id="GO:0031625">
    <property type="term" value="F:ubiquitin protein ligase binding"/>
    <property type="evidence" value="ECO:0007669"/>
    <property type="project" value="InterPro"/>
</dbReference>
<evidence type="ECO:0000256" key="3">
    <source>
        <dbReference type="ARBA" id="ARBA00022776"/>
    </source>
</evidence>
<gene>
    <name evidence="9" type="ORF">CDD82_6251</name>
</gene>
<dbReference type="Proteomes" id="UP000224854">
    <property type="component" value="Unassembled WGS sequence"/>
</dbReference>
<feature type="region of interest" description="Disordered" evidence="7">
    <location>
        <begin position="756"/>
        <end position="775"/>
    </location>
</feature>
<dbReference type="AlphaFoldDB" id="A0A2C5YQY8"/>
<dbReference type="GO" id="GO:0005680">
    <property type="term" value="C:anaphase-promoting complex"/>
    <property type="evidence" value="ECO:0007669"/>
    <property type="project" value="TreeGrafter"/>
</dbReference>
<keyword evidence="3" id="KW-0498">Mitosis</keyword>
<dbReference type="InterPro" id="IPR044554">
    <property type="entry name" value="ANAPC2"/>
</dbReference>
<evidence type="ECO:0000259" key="8">
    <source>
        <dbReference type="PROSITE" id="PS50069"/>
    </source>
</evidence>
<evidence type="ECO:0000313" key="10">
    <source>
        <dbReference type="Proteomes" id="UP000224854"/>
    </source>
</evidence>
<dbReference type="GO" id="GO:0051301">
    <property type="term" value="P:cell division"/>
    <property type="evidence" value="ECO:0007669"/>
    <property type="project" value="UniProtKB-KW"/>
</dbReference>
<keyword evidence="10" id="KW-1185">Reference proteome</keyword>
<feature type="compositionally biased region" description="Polar residues" evidence="7">
    <location>
        <begin position="759"/>
        <end position="769"/>
    </location>
</feature>
<dbReference type="OrthoDB" id="5581181at2759"/>
<dbReference type="InterPro" id="IPR014786">
    <property type="entry name" value="ANAPC2_C"/>
</dbReference>
<protein>
    <recommendedName>
        <fullName evidence="1">Anaphase-promoting complex subunit 2</fullName>
    </recommendedName>
</protein>
<keyword evidence="2" id="KW-0132">Cell division</keyword>
<dbReference type="SUPFAM" id="SSF46785">
    <property type="entry name" value="Winged helix' DNA-binding domain"/>
    <property type="match status" value="1"/>
</dbReference>
<feature type="domain" description="Cullin family profile" evidence="8">
    <location>
        <begin position="521"/>
        <end position="722"/>
    </location>
</feature>
<evidence type="ECO:0000313" key="9">
    <source>
        <dbReference type="EMBL" id="PHH71935.1"/>
    </source>
</evidence>
<dbReference type="PROSITE" id="PS50069">
    <property type="entry name" value="CULLIN_2"/>
    <property type="match status" value="1"/>
</dbReference>
<dbReference type="InterPro" id="IPR036388">
    <property type="entry name" value="WH-like_DNA-bd_sf"/>
</dbReference>
<evidence type="ECO:0000256" key="1">
    <source>
        <dbReference type="ARBA" id="ARBA00016068"/>
    </source>
</evidence>
<comment type="similarity">
    <text evidence="6">Belongs to the cullin family.</text>
</comment>
<dbReference type="InterPro" id="IPR059120">
    <property type="entry name" value="Cullin-like_AB"/>
</dbReference>
<dbReference type="Gene3D" id="1.20.1310.10">
    <property type="entry name" value="Cullin Repeats"/>
    <property type="match status" value="1"/>
</dbReference>
<evidence type="ECO:0000256" key="5">
    <source>
        <dbReference type="ARBA" id="ARBA00023306"/>
    </source>
</evidence>
<name>A0A2C5YQY8_9HYPO</name>
<keyword evidence="4" id="KW-0833">Ubl conjugation pathway</keyword>
<sequence length="850" mass="95620">MATASALRSRRNKIFRSVFSHDDLSQPTPRLAPTALDESFGAHLVGPSSPLPPAVSDQVRWDRAWHTVTSRLQLPSSVTVEDSFGTLPSESQDAVSDTLFHDALGVVVAPSIAVPAAAHTQDILAWHIRQVRQHFFHHVMPLLSACTMGSEEVQIIRASVQTLEAAHRQYLHGLTLIARGIHEPSQRASIISRFKRHLLAIVGNAWTWDLKTTLRTTLQCLVDDILGTSPSSPRRDAQAANYELLGLLGSLASVGLAGHQFQVLFAEIMDRCMRKYISQTYSRVWTTLDGPNPGSQQWAGCMDHLNNWIENQYGRLVGQVYDRIGGQLGSNDLESWRDVAIGRLATLRINELFDIILEWPHSKGGLEDLRASVTTPQRRLQLTQDFSVILKDRLLQPSKSTLDILQTYMSMIRTFHALDSSKVLLDRVVHALQLYLCRRDDAIRIVVEGLLANPDPSCTSEEQKSKLGELAAMLNDISQQQQSGRAVDEDDLDWDDMAWVPDPADAGVNYKRPKNEDVTGTLIKALGSQEIFIREFQVIMAERLLSSQTDFKQEGKVLLLLKKMFGDNALQNCDVMIKDMMDSRSVDDLIVKSLHASSDKRDAAVTFHSKILSRLFWPALPRETFQVPRSVSEVRHQYQAGFEQLKSMRKLDWLEHLGSAMVRLDLQDRTIELECRTYEAAVIYAFTDNDSEPPGLQRSFDQLWRDLKMDEDLLEAALDFWVSKQVLRNTGNQTYTVLEKLADRGNQSGDRINEIATAGTGQERSQSSPRKPKSINAAEAQRRMVYWQYIVGMLTNSSPTMPLGQILMMMKMLIADGCSWSNEELQTFLGEKVLEGELELVGGKYKLAKK</sequence>
<dbReference type="Pfam" id="PF26557">
    <property type="entry name" value="Cullin_AB"/>
    <property type="match status" value="1"/>
</dbReference>
<evidence type="ECO:0000256" key="2">
    <source>
        <dbReference type="ARBA" id="ARBA00022618"/>
    </source>
</evidence>
<organism evidence="9 10">
    <name type="scientific">Ophiocordyceps australis</name>
    <dbReference type="NCBI Taxonomy" id="1399860"/>
    <lineage>
        <taxon>Eukaryota</taxon>
        <taxon>Fungi</taxon>
        <taxon>Dikarya</taxon>
        <taxon>Ascomycota</taxon>
        <taxon>Pezizomycotina</taxon>
        <taxon>Sordariomycetes</taxon>
        <taxon>Hypocreomycetidae</taxon>
        <taxon>Hypocreales</taxon>
        <taxon>Ophiocordycipitaceae</taxon>
        <taxon>Ophiocordyceps</taxon>
    </lineage>
</organism>
<evidence type="ECO:0000256" key="4">
    <source>
        <dbReference type="ARBA" id="ARBA00022786"/>
    </source>
</evidence>
<dbReference type="Gene3D" id="1.10.10.10">
    <property type="entry name" value="Winged helix-like DNA-binding domain superfamily/Winged helix DNA-binding domain"/>
    <property type="match status" value="1"/>
</dbReference>
<reference evidence="9 10" key="1">
    <citation type="submission" date="2017-06" db="EMBL/GenBank/DDBJ databases">
        <title>Ant-infecting Ophiocordyceps genomes reveal a high diversity of potential behavioral manipulation genes and a possible major role for enterotoxins.</title>
        <authorList>
            <person name="De Bekker C."/>
            <person name="Evans H.C."/>
            <person name="Brachmann A."/>
            <person name="Hughes D.P."/>
        </authorList>
    </citation>
    <scope>NUCLEOTIDE SEQUENCE [LARGE SCALE GENOMIC DNA]</scope>
    <source>
        <strain evidence="9 10">1348a</strain>
    </source>
</reference>
<comment type="caution">
    <text evidence="9">The sequence shown here is derived from an EMBL/GenBank/DDBJ whole genome shotgun (WGS) entry which is preliminary data.</text>
</comment>
<keyword evidence="5" id="KW-0131">Cell cycle</keyword>
<dbReference type="GO" id="GO:0007091">
    <property type="term" value="P:metaphase/anaphase transition of mitotic cell cycle"/>
    <property type="evidence" value="ECO:0007669"/>
    <property type="project" value="TreeGrafter"/>
</dbReference>
<dbReference type="EMBL" id="NJEU01000629">
    <property type="protein sequence ID" value="PHH71935.1"/>
    <property type="molecule type" value="Genomic_DNA"/>
</dbReference>
<dbReference type="InterPro" id="IPR016158">
    <property type="entry name" value="Cullin_homology"/>
</dbReference>
<dbReference type="GO" id="GO:0070979">
    <property type="term" value="P:protein K11-linked ubiquitination"/>
    <property type="evidence" value="ECO:0007669"/>
    <property type="project" value="TreeGrafter"/>
</dbReference>
<proteinExistence type="inferred from homology"/>
<dbReference type="Pfam" id="PF08672">
    <property type="entry name" value="ANAPC2"/>
    <property type="match status" value="1"/>
</dbReference>
<dbReference type="PANTHER" id="PTHR45957:SF1">
    <property type="entry name" value="ANAPHASE-PROMOTING COMPLEX SUBUNIT 2"/>
    <property type="match status" value="1"/>
</dbReference>
<dbReference type="InterPro" id="IPR057975">
    <property type="entry name" value="TPR_ANAPC2"/>
</dbReference>
<dbReference type="PANTHER" id="PTHR45957">
    <property type="entry name" value="ANAPHASE-PROMOTING COMPLEX SUBUNIT 2"/>
    <property type="match status" value="1"/>
</dbReference>
<dbReference type="InterPro" id="IPR036390">
    <property type="entry name" value="WH_DNA-bd_sf"/>
</dbReference>
<accession>A0A2C5YQY8</accession>
<dbReference type="InterPro" id="IPR036317">
    <property type="entry name" value="Cullin_homology_sf"/>
</dbReference>
<dbReference type="Pfam" id="PF25773">
    <property type="entry name" value="TPR_ANAPC2"/>
    <property type="match status" value="1"/>
</dbReference>
<evidence type="ECO:0000256" key="7">
    <source>
        <dbReference type="SAM" id="MobiDB-lite"/>
    </source>
</evidence>
<dbReference type="Gene3D" id="3.30.230.130">
    <property type="entry name" value="Cullin, Chain C, Domain 2"/>
    <property type="match status" value="1"/>
</dbReference>
<dbReference type="SMART" id="SM00182">
    <property type="entry name" value="CULLIN"/>
    <property type="match status" value="1"/>
</dbReference>
<dbReference type="SUPFAM" id="SSF75632">
    <property type="entry name" value="Cullin homology domain"/>
    <property type="match status" value="1"/>
</dbReference>